<dbReference type="RefSeq" id="WP_345042520.1">
    <property type="nucleotide sequence ID" value="NZ_BAABED010000001.1"/>
</dbReference>
<keyword evidence="2" id="KW-1185">Reference proteome</keyword>
<proteinExistence type="predicted"/>
<evidence type="ECO:0008006" key="3">
    <source>
        <dbReference type="Google" id="ProtNLM"/>
    </source>
</evidence>
<name>A0ABV5UNY1_9MICC</name>
<sequence length="113" mass="12777">MTTRPVITALTPLEERAILRFEFDQVFHQRCQAKAHQLTTTQPDDPIAKRLQDAMRELQTADEQIHDEEAIVRAANFLGLDLMGIPYVMASVPEKEGLKAAVRRILALVENPL</sequence>
<accession>A0ABV5UNY1</accession>
<comment type="caution">
    <text evidence="1">The sequence shown here is derived from an EMBL/GenBank/DDBJ whole genome shotgun (WGS) entry which is preliminary data.</text>
</comment>
<gene>
    <name evidence="1" type="ORF">ACFFPI_07375</name>
</gene>
<protein>
    <recommendedName>
        <fullName evidence="3">BetI-type transcriptional repressor C-terminal domain-containing protein</fullName>
    </recommendedName>
</protein>
<dbReference type="EMBL" id="JBHMBH010000019">
    <property type="protein sequence ID" value="MFB9713975.1"/>
    <property type="molecule type" value="Genomic_DNA"/>
</dbReference>
<dbReference type="Proteomes" id="UP001589536">
    <property type="component" value="Unassembled WGS sequence"/>
</dbReference>
<evidence type="ECO:0000313" key="2">
    <source>
        <dbReference type="Proteomes" id="UP001589536"/>
    </source>
</evidence>
<evidence type="ECO:0000313" key="1">
    <source>
        <dbReference type="EMBL" id="MFB9713975.1"/>
    </source>
</evidence>
<organism evidence="1 2">
    <name type="scientific">Arthrobacter methylotrophus</name>
    <dbReference type="NCBI Taxonomy" id="121291"/>
    <lineage>
        <taxon>Bacteria</taxon>
        <taxon>Bacillati</taxon>
        <taxon>Actinomycetota</taxon>
        <taxon>Actinomycetes</taxon>
        <taxon>Micrococcales</taxon>
        <taxon>Micrococcaceae</taxon>
        <taxon>Arthrobacter</taxon>
    </lineage>
</organism>
<reference evidence="1 2" key="1">
    <citation type="submission" date="2024-09" db="EMBL/GenBank/DDBJ databases">
        <authorList>
            <person name="Sun Q."/>
            <person name="Mori K."/>
        </authorList>
    </citation>
    <scope>NUCLEOTIDE SEQUENCE [LARGE SCALE GENOMIC DNA]</scope>
    <source>
        <strain evidence="1 2">JCM 13519</strain>
    </source>
</reference>